<reference evidence="2 3" key="1">
    <citation type="submission" date="2024-10" db="EMBL/GenBank/DDBJ databases">
        <title>Updated reference genomes for cyclostephanoid diatoms.</title>
        <authorList>
            <person name="Roberts W.R."/>
            <person name="Alverson A.J."/>
        </authorList>
    </citation>
    <scope>NUCLEOTIDE SEQUENCE [LARGE SCALE GENOMIC DNA]</scope>
    <source>
        <strain evidence="2 3">AJA228-03</strain>
    </source>
</reference>
<dbReference type="Proteomes" id="UP001530377">
    <property type="component" value="Unassembled WGS sequence"/>
</dbReference>
<organism evidence="2 3">
    <name type="scientific">Cyclostephanos tholiformis</name>
    <dbReference type="NCBI Taxonomy" id="382380"/>
    <lineage>
        <taxon>Eukaryota</taxon>
        <taxon>Sar</taxon>
        <taxon>Stramenopiles</taxon>
        <taxon>Ochrophyta</taxon>
        <taxon>Bacillariophyta</taxon>
        <taxon>Coscinodiscophyceae</taxon>
        <taxon>Thalassiosirophycidae</taxon>
        <taxon>Stephanodiscales</taxon>
        <taxon>Stephanodiscaceae</taxon>
        <taxon>Cyclostephanos</taxon>
    </lineage>
</organism>
<gene>
    <name evidence="2" type="ORF">ACHAXA_001897</name>
</gene>
<keyword evidence="3" id="KW-1185">Reference proteome</keyword>
<dbReference type="EMBL" id="JALLPB020000552">
    <property type="protein sequence ID" value="KAL3808047.1"/>
    <property type="molecule type" value="Genomic_DNA"/>
</dbReference>
<sequence length="77" mass="8606">MASVVKEKIAKVQVLCKKPHDISELLARGPEEESTTKSAKSKAIWMTFLIVMFYISLEIFNRMFGVTRASLGDKSGL</sequence>
<evidence type="ECO:0000313" key="3">
    <source>
        <dbReference type="Proteomes" id="UP001530377"/>
    </source>
</evidence>
<evidence type="ECO:0000313" key="2">
    <source>
        <dbReference type="EMBL" id="KAL3808047.1"/>
    </source>
</evidence>
<accession>A0ABD3R520</accession>
<dbReference type="AlphaFoldDB" id="A0ABD3R520"/>
<comment type="caution">
    <text evidence="2">The sequence shown here is derived from an EMBL/GenBank/DDBJ whole genome shotgun (WGS) entry which is preliminary data.</text>
</comment>
<keyword evidence="1" id="KW-0472">Membrane</keyword>
<name>A0ABD3R520_9STRA</name>
<evidence type="ECO:0000256" key="1">
    <source>
        <dbReference type="SAM" id="Phobius"/>
    </source>
</evidence>
<keyword evidence="1" id="KW-1133">Transmembrane helix</keyword>
<proteinExistence type="predicted"/>
<feature type="transmembrane region" description="Helical" evidence="1">
    <location>
        <begin position="43"/>
        <end position="60"/>
    </location>
</feature>
<keyword evidence="1" id="KW-0812">Transmembrane</keyword>
<protein>
    <submittedName>
        <fullName evidence="2">Uncharacterized protein</fullName>
    </submittedName>
</protein>